<evidence type="ECO:0000313" key="2">
    <source>
        <dbReference type="EMBL" id="NDJ92824.1"/>
    </source>
</evidence>
<reference evidence="2" key="1">
    <citation type="submission" date="2018-11" db="EMBL/GenBank/DDBJ databases">
        <title>Henneguya salminicola genome and transcriptome.</title>
        <authorList>
            <person name="Yahalomi D."/>
            <person name="Atkinson S.D."/>
            <person name="Neuhof M."/>
            <person name="Chang E.S."/>
            <person name="Philippe H."/>
            <person name="Cartwright P."/>
            <person name="Bartholomew J.L."/>
            <person name="Huchon D."/>
        </authorList>
    </citation>
    <scope>NUCLEOTIDE SEQUENCE</scope>
    <source>
        <strain evidence="2">Hz1</strain>
        <tissue evidence="2">Whole</tissue>
    </source>
</reference>
<dbReference type="InterPro" id="IPR016024">
    <property type="entry name" value="ARM-type_fold"/>
</dbReference>
<accession>A0A6G3MFR3</accession>
<dbReference type="SUPFAM" id="SSF48371">
    <property type="entry name" value="ARM repeat"/>
    <property type="match status" value="1"/>
</dbReference>
<dbReference type="Gene3D" id="1.25.10.10">
    <property type="entry name" value="Leucine-rich Repeat Variant"/>
    <property type="match status" value="1"/>
</dbReference>
<protein>
    <submittedName>
        <fullName evidence="2">Calcium-binding protein 39-like (Trinotate prediction)</fullName>
    </submittedName>
</protein>
<comment type="similarity">
    <text evidence="1">Belongs to the Mo25 family.</text>
</comment>
<dbReference type="EMBL" id="GHBP01001644">
    <property type="protein sequence ID" value="NDJ92824.1"/>
    <property type="molecule type" value="Transcribed_RNA"/>
</dbReference>
<dbReference type="PANTHER" id="PTHR10182:SF3">
    <property type="entry name" value="PROTEIN MO25"/>
    <property type="match status" value="1"/>
</dbReference>
<sequence>MHFFGGKKTNPSGLVEMLVDNFTSLIASKEKESEVNKKSEKAVDFDRNLNTLCKKFLDLEPSCEIVAQLCHEIYSHDLIILMIKAIPFLDFENRKETVGILSYLLHRQVGVRMPTVDYMLSKPDSTVFELLRM</sequence>
<dbReference type="PANTHER" id="PTHR10182">
    <property type="entry name" value="CALCIUM-BINDING PROTEIN 39-RELATED"/>
    <property type="match status" value="1"/>
</dbReference>
<dbReference type="InterPro" id="IPR013878">
    <property type="entry name" value="Mo25"/>
</dbReference>
<dbReference type="AlphaFoldDB" id="A0A6G3MFR3"/>
<proteinExistence type="inferred from homology"/>
<name>A0A6G3MFR3_HENSL</name>
<dbReference type="Pfam" id="PF08569">
    <property type="entry name" value="Mo25"/>
    <property type="match status" value="1"/>
</dbReference>
<dbReference type="InterPro" id="IPR011989">
    <property type="entry name" value="ARM-like"/>
</dbReference>
<organism evidence="2">
    <name type="scientific">Henneguya salminicola</name>
    <name type="common">Myxosporean</name>
    <dbReference type="NCBI Taxonomy" id="69463"/>
    <lineage>
        <taxon>Eukaryota</taxon>
        <taxon>Metazoa</taxon>
        <taxon>Cnidaria</taxon>
        <taxon>Myxozoa</taxon>
        <taxon>Myxosporea</taxon>
        <taxon>Bivalvulida</taxon>
        <taxon>Platysporina</taxon>
        <taxon>Myxobolidae</taxon>
        <taxon>Henneguya</taxon>
    </lineage>
</organism>
<evidence type="ECO:0000256" key="1">
    <source>
        <dbReference type="ARBA" id="ARBA00011012"/>
    </source>
</evidence>
<dbReference type="GO" id="GO:0043539">
    <property type="term" value="F:protein serine/threonine kinase activator activity"/>
    <property type="evidence" value="ECO:0007669"/>
    <property type="project" value="TreeGrafter"/>
</dbReference>
<dbReference type="GO" id="GO:0035556">
    <property type="term" value="P:intracellular signal transduction"/>
    <property type="evidence" value="ECO:0007669"/>
    <property type="project" value="TreeGrafter"/>
</dbReference>